<dbReference type="SUPFAM" id="SSF51445">
    <property type="entry name" value="(Trans)glycosidases"/>
    <property type="match status" value="2"/>
</dbReference>
<dbReference type="Pfam" id="PF00128">
    <property type="entry name" value="Alpha-amylase"/>
    <property type="match status" value="2"/>
</dbReference>
<sequence length="286" mass="32372">MMAVNSVSAVLLCLLAVTCANTSQDWWRTSVIYQVYPRSFKDTDGDGIGDLKGIEEKLDYLKDIGVNGVWLSPIFRSPMADFGYDIANFTDIDPIFGTMDDFDDLIKKADTLGYPKNFILSPAILAATPPAPSLRSAAQSCPAGTSRRCPDQLSPLHGYVGLQRPSHFPGATLWRCPNKIIRALSVPEGLRIILDFVPNHSSDEHEWFKKSIKKIDPFTDYYIWHDGKVNNVSGERIPPNNWLSVFRGPAWEWNVERGQYYYHQFAVKQPDLNFRNPQLVDEMKVI</sequence>
<dbReference type="EC" id="3.2.1.20" evidence="3"/>
<evidence type="ECO:0000256" key="6">
    <source>
        <dbReference type="SAM" id="SignalP"/>
    </source>
</evidence>
<dbReference type="AlphaFoldDB" id="A0A7R9PB63"/>
<dbReference type="SMART" id="SM00642">
    <property type="entry name" value="Aamy"/>
    <property type="match status" value="1"/>
</dbReference>
<keyword evidence="5" id="KW-0326">Glycosidase</keyword>
<feature type="signal peptide" evidence="6">
    <location>
        <begin position="1"/>
        <end position="20"/>
    </location>
</feature>
<feature type="chain" id="PRO_5031060602" description="alpha-glucosidase" evidence="6">
    <location>
        <begin position="21"/>
        <end position="286"/>
    </location>
</feature>
<evidence type="ECO:0000256" key="4">
    <source>
        <dbReference type="ARBA" id="ARBA00023180"/>
    </source>
</evidence>
<evidence type="ECO:0000256" key="1">
    <source>
        <dbReference type="ARBA" id="ARBA00001657"/>
    </source>
</evidence>
<dbReference type="InterPro" id="IPR045857">
    <property type="entry name" value="O16G_dom_2"/>
</dbReference>
<dbReference type="EMBL" id="OE184687">
    <property type="protein sequence ID" value="CAD7576793.1"/>
    <property type="molecule type" value="Genomic_DNA"/>
</dbReference>
<protein>
    <recommendedName>
        <fullName evidence="3">alpha-glucosidase</fullName>
        <ecNumber evidence="3">3.2.1.20</ecNumber>
    </recommendedName>
</protein>
<comment type="similarity">
    <text evidence="2">Belongs to the glycosyl hydrolase 13 family.</text>
</comment>
<gene>
    <name evidence="8" type="ORF">TCMB3V08_LOCUS9355</name>
</gene>
<dbReference type="GO" id="GO:0004558">
    <property type="term" value="F:alpha-1,4-glucosidase activity"/>
    <property type="evidence" value="ECO:0007669"/>
    <property type="project" value="UniProtKB-EC"/>
</dbReference>
<dbReference type="Gene3D" id="3.90.400.10">
    <property type="entry name" value="Oligo-1,6-glucosidase, Domain 2"/>
    <property type="match status" value="1"/>
</dbReference>
<feature type="domain" description="Glycosyl hydrolase family 13 catalytic" evidence="7">
    <location>
        <begin position="34"/>
        <end position="285"/>
    </location>
</feature>
<dbReference type="PANTHER" id="PTHR10357">
    <property type="entry name" value="ALPHA-AMYLASE FAMILY MEMBER"/>
    <property type="match status" value="1"/>
</dbReference>
<dbReference type="FunFam" id="3.90.400.10:FF:000001">
    <property type="entry name" value="Maltase A3, isoform A"/>
    <property type="match status" value="1"/>
</dbReference>
<dbReference type="Gene3D" id="3.20.20.80">
    <property type="entry name" value="Glycosidases"/>
    <property type="match status" value="2"/>
</dbReference>
<accession>A0A7R9PB63</accession>
<evidence type="ECO:0000256" key="3">
    <source>
        <dbReference type="ARBA" id="ARBA00012741"/>
    </source>
</evidence>
<evidence type="ECO:0000313" key="8">
    <source>
        <dbReference type="EMBL" id="CAD7576793.1"/>
    </source>
</evidence>
<comment type="catalytic activity">
    <reaction evidence="1">
        <text>Hydrolysis of terminal, non-reducing (1-&gt;4)-linked alpha-D-glucose residues with release of alpha-D-glucose.</text>
        <dbReference type="EC" id="3.2.1.20"/>
    </reaction>
</comment>
<evidence type="ECO:0000256" key="5">
    <source>
        <dbReference type="ARBA" id="ARBA00023295"/>
    </source>
</evidence>
<reference evidence="8" key="1">
    <citation type="submission" date="2020-11" db="EMBL/GenBank/DDBJ databases">
        <authorList>
            <person name="Tran Van P."/>
        </authorList>
    </citation>
    <scope>NUCLEOTIDE SEQUENCE</scope>
</reference>
<dbReference type="InterPro" id="IPR017853">
    <property type="entry name" value="GH"/>
</dbReference>
<evidence type="ECO:0000259" key="7">
    <source>
        <dbReference type="SMART" id="SM00642"/>
    </source>
</evidence>
<proteinExistence type="inferred from homology"/>
<keyword evidence="4" id="KW-0325">Glycoprotein</keyword>
<dbReference type="InterPro" id="IPR006047">
    <property type="entry name" value="GH13_cat_dom"/>
</dbReference>
<evidence type="ECO:0000256" key="2">
    <source>
        <dbReference type="ARBA" id="ARBA00008061"/>
    </source>
</evidence>
<dbReference type="PANTHER" id="PTHR10357:SF179">
    <property type="entry name" value="NEUTRAL AND BASIC AMINO ACID TRANSPORT PROTEIN RBAT"/>
    <property type="match status" value="1"/>
</dbReference>
<name>A0A7R9PB63_TIMCA</name>
<organism evidence="8">
    <name type="scientific">Timema californicum</name>
    <name type="common">California timema</name>
    <name type="synonym">Walking stick</name>
    <dbReference type="NCBI Taxonomy" id="61474"/>
    <lineage>
        <taxon>Eukaryota</taxon>
        <taxon>Metazoa</taxon>
        <taxon>Ecdysozoa</taxon>
        <taxon>Arthropoda</taxon>
        <taxon>Hexapoda</taxon>
        <taxon>Insecta</taxon>
        <taxon>Pterygota</taxon>
        <taxon>Neoptera</taxon>
        <taxon>Polyneoptera</taxon>
        <taxon>Phasmatodea</taxon>
        <taxon>Timematodea</taxon>
        <taxon>Timematoidea</taxon>
        <taxon>Timematidae</taxon>
        <taxon>Timema</taxon>
    </lineage>
</organism>
<keyword evidence="5" id="KW-0378">Hydrolase</keyword>
<dbReference type="GO" id="GO:0005975">
    <property type="term" value="P:carbohydrate metabolic process"/>
    <property type="evidence" value="ECO:0007669"/>
    <property type="project" value="InterPro"/>
</dbReference>
<keyword evidence="6" id="KW-0732">Signal</keyword>